<evidence type="ECO:0008006" key="3">
    <source>
        <dbReference type="Google" id="ProtNLM"/>
    </source>
</evidence>
<sequence length="145" mass="15868">MSLRTLAAVPGRRSVVDYSLQRRAVLADVYAGRTGLFEVCDASPYLSRAAKYHGEATSIACPVCRKEQLTLVNYVYGDHLGPTSGQAKTGAELARMDAAQDEFTVYAVEVCRSCGWNHLDSSYVLGVEPVPGQQPRRGRRRTATE</sequence>
<proteinExistence type="predicted"/>
<evidence type="ECO:0000313" key="1">
    <source>
        <dbReference type="EMBL" id="SOD95483.1"/>
    </source>
</evidence>
<name>A0A286GIW8_9ACTN</name>
<dbReference type="AlphaFoldDB" id="A0A286GIW8"/>
<dbReference type="InterPro" id="IPR035169">
    <property type="entry name" value="DUF5318"/>
</dbReference>
<dbReference type="EMBL" id="OCNK01000001">
    <property type="protein sequence ID" value="SOD95483.1"/>
    <property type="molecule type" value="Genomic_DNA"/>
</dbReference>
<accession>A0A286GIW8</accession>
<dbReference type="Proteomes" id="UP000219482">
    <property type="component" value="Unassembled WGS sequence"/>
</dbReference>
<gene>
    <name evidence="1" type="ORF">SAMN06272739_1226</name>
</gene>
<reference evidence="2" key="1">
    <citation type="submission" date="2017-09" db="EMBL/GenBank/DDBJ databases">
        <authorList>
            <person name="Varghese N."/>
            <person name="Submissions S."/>
        </authorList>
    </citation>
    <scope>NUCLEOTIDE SEQUENCE [LARGE SCALE GENOMIC DNA]</scope>
    <source>
        <strain evidence="2">DSM 44270</strain>
    </source>
</reference>
<dbReference type="Pfam" id="PF17249">
    <property type="entry name" value="DUF5318"/>
    <property type="match status" value="1"/>
</dbReference>
<keyword evidence="2" id="KW-1185">Reference proteome</keyword>
<evidence type="ECO:0000313" key="2">
    <source>
        <dbReference type="Proteomes" id="UP000219482"/>
    </source>
</evidence>
<organism evidence="1 2">
    <name type="scientific">Blastococcus haudaquaticus</name>
    <dbReference type="NCBI Taxonomy" id="1938745"/>
    <lineage>
        <taxon>Bacteria</taxon>
        <taxon>Bacillati</taxon>
        <taxon>Actinomycetota</taxon>
        <taxon>Actinomycetes</taxon>
        <taxon>Geodermatophilales</taxon>
        <taxon>Geodermatophilaceae</taxon>
        <taxon>Blastococcus</taxon>
    </lineage>
</organism>
<protein>
    <recommendedName>
        <fullName evidence="3">DUF5318 domain-containing protein</fullName>
    </recommendedName>
</protein>